<comment type="caution">
    <text evidence="3">The sequence shown here is derived from an EMBL/GenBank/DDBJ whole genome shotgun (WGS) entry which is preliminary data.</text>
</comment>
<gene>
    <name evidence="3" type="ORF">Pla111_06210</name>
</gene>
<dbReference type="AlphaFoldDB" id="A0A5C5WFI3"/>
<evidence type="ECO:0000256" key="1">
    <source>
        <dbReference type="SAM" id="MobiDB-lite"/>
    </source>
</evidence>
<evidence type="ECO:0000256" key="2">
    <source>
        <dbReference type="SAM" id="Phobius"/>
    </source>
</evidence>
<organism evidence="3 4">
    <name type="scientific">Botrimarina hoheduenensis</name>
    <dbReference type="NCBI Taxonomy" id="2528000"/>
    <lineage>
        <taxon>Bacteria</taxon>
        <taxon>Pseudomonadati</taxon>
        <taxon>Planctomycetota</taxon>
        <taxon>Planctomycetia</taxon>
        <taxon>Pirellulales</taxon>
        <taxon>Lacipirellulaceae</taxon>
        <taxon>Botrimarina</taxon>
    </lineage>
</organism>
<reference evidence="3 4" key="1">
    <citation type="submission" date="2019-02" db="EMBL/GenBank/DDBJ databases">
        <title>Deep-cultivation of Planctomycetes and their phenomic and genomic characterization uncovers novel biology.</title>
        <authorList>
            <person name="Wiegand S."/>
            <person name="Jogler M."/>
            <person name="Boedeker C."/>
            <person name="Pinto D."/>
            <person name="Vollmers J."/>
            <person name="Rivas-Marin E."/>
            <person name="Kohn T."/>
            <person name="Peeters S.H."/>
            <person name="Heuer A."/>
            <person name="Rast P."/>
            <person name="Oberbeckmann S."/>
            <person name="Bunk B."/>
            <person name="Jeske O."/>
            <person name="Meyerdierks A."/>
            <person name="Storesund J.E."/>
            <person name="Kallscheuer N."/>
            <person name="Luecker S."/>
            <person name="Lage O.M."/>
            <person name="Pohl T."/>
            <person name="Merkel B.J."/>
            <person name="Hornburger P."/>
            <person name="Mueller R.-W."/>
            <person name="Bruemmer F."/>
            <person name="Labrenz M."/>
            <person name="Spormann A.M."/>
            <person name="Op Den Camp H."/>
            <person name="Overmann J."/>
            <person name="Amann R."/>
            <person name="Jetten M.S.M."/>
            <person name="Mascher T."/>
            <person name="Medema M.H."/>
            <person name="Devos D.P."/>
            <person name="Kaster A.-K."/>
            <person name="Ovreas L."/>
            <person name="Rohde M."/>
            <person name="Galperin M.Y."/>
            <person name="Jogler C."/>
        </authorList>
    </citation>
    <scope>NUCLEOTIDE SEQUENCE [LARGE SCALE GENOMIC DNA]</scope>
    <source>
        <strain evidence="3 4">Pla111</strain>
    </source>
</reference>
<dbReference type="EMBL" id="SJPH01000001">
    <property type="protein sequence ID" value="TWT48845.1"/>
    <property type="molecule type" value="Genomic_DNA"/>
</dbReference>
<accession>A0A5C5WFI3</accession>
<keyword evidence="2" id="KW-0472">Membrane</keyword>
<keyword evidence="2" id="KW-1133">Transmembrane helix</keyword>
<feature type="transmembrane region" description="Helical" evidence="2">
    <location>
        <begin position="42"/>
        <end position="67"/>
    </location>
</feature>
<name>A0A5C5WFI3_9BACT</name>
<evidence type="ECO:0000313" key="4">
    <source>
        <dbReference type="Proteomes" id="UP000318995"/>
    </source>
</evidence>
<feature type="region of interest" description="Disordered" evidence="1">
    <location>
        <begin position="275"/>
        <end position="309"/>
    </location>
</feature>
<protein>
    <submittedName>
        <fullName evidence="3">Uncharacterized protein</fullName>
    </submittedName>
</protein>
<sequence length="309" mass="32996">MTNPYAQLAEDAARDASKVTASSEVPAQSDPPPSRKAGWGCVVYGCLGVLLVGLLGTVIAAGTLFYVARGQLQEYTAEEPMPLPVEKTDPAEVVRIQKRIEIFSGAVEKSTKLPADIPPPDAEVDPAPAPKEVPRDPDSAVDQPKQLERELSLSAQELNTLIASNPTLRGRLYVSIAEGQIEGQVSIPTDGIPMAGGRFLNAVAKLTVRLENGVLKVHLVDAAVKGKRLPQFVLDALAEKNLAEDLQEDPQTARLISTLESVEVRGDRIVFRMRESALPRTEPTADAPAGKQVSRTESENGVPAGSEAQ</sequence>
<dbReference type="Proteomes" id="UP000318995">
    <property type="component" value="Unassembled WGS sequence"/>
</dbReference>
<dbReference type="OrthoDB" id="258272at2"/>
<feature type="region of interest" description="Disordered" evidence="1">
    <location>
        <begin position="1"/>
        <end position="35"/>
    </location>
</feature>
<proteinExistence type="predicted"/>
<keyword evidence="4" id="KW-1185">Reference proteome</keyword>
<evidence type="ECO:0000313" key="3">
    <source>
        <dbReference type="EMBL" id="TWT48845.1"/>
    </source>
</evidence>
<feature type="region of interest" description="Disordered" evidence="1">
    <location>
        <begin position="111"/>
        <end position="143"/>
    </location>
</feature>
<dbReference type="RefSeq" id="WP_146571209.1">
    <property type="nucleotide sequence ID" value="NZ_SJPH01000001.1"/>
</dbReference>
<keyword evidence="2" id="KW-0812">Transmembrane</keyword>
<feature type="compositionally biased region" description="Pro residues" evidence="1">
    <location>
        <begin position="116"/>
        <end position="131"/>
    </location>
</feature>